<dbReference type="InterPro" id="IPR004380">
    <property type="entry name" value="Asp_race"/>
</dbReference>
<proteinExistence type="inferred from homology"/>
<evidence type="ECO:0000313" key="4">
    <source>
        <dbReference type="Proteomes" id="UP001597380"/>
    </source>
</evidence>
<dbReference type="Proteomes" id="UP001597380">
    <property type="component" value="Unassembled WGS sequence"/>
</dbReference>
<comment type="similarity">
    <text evidence="1">Belongs to the aspartate/glutamate racemases family.</text>
</comment>
<sequence length="230" mass="25375">MKTIGLLGGMSWESTASYYKAINEGIKQSLGGLHSAKICLYSVDFDEIEKLQHKGEWDKTAALLSDAARAVEAGGADFLLICTNTMHKVAEQIQATINIPILHIADATAETLLADGKTKVGLLGTRFTMEQDFYKGRLQDKFDIEVVVPTETQQELIHQVIYQELCLGQIKEQSRQQYLQIIDDLYAQGAQAVILGCTEIALLVSQQDTQVPLYDTTKIHAEAAISRTLS</sequence>
<dbReference type="Gene3D" id="3.40.50.1860">
    <property type="match status" value="2"/>
</dbReference>
<dbReference type="InterPro" id="IPR015942">
    <property type="entry name" value="Asp/Glu/hydantoin_racemase"/>
</dbReference>
<dbReference type="PANTHER" id="PTHR21198:SF7">
    <property type="entry name" value="ASPARTATE-GLUTAMATE RACEMASE FAMILY"/>
    <property type="match status" value="1"/>
</dbReference>
<evidence type="ECO:0000313" key="3">
    <source>
        <dbReference type="EMBL" id="MFD2095050.1"/>
    </source>
</evidence>
<dbReference type="EMBL" id="JBHUHT010000007">
    <property type="protein sequence ID" value="MFD2095050.1"/>
    <property type="molecule type" value="Genomic_DNA"/>
</dbReference>
<organism evidence="3 4">
    <name type="scientific">Corallincola platygyrae</name>
    <dbReference type="NCBI Taxonomy" id="1193278"/>
    <lineage>
        <taxon>Bacteria</taxon>
        <taxon>Pseudomonadati</taxon>
        <taxon>Pseudomonadota</taxon>
        <taxon>Gammaproteobacteria</taxon>
        <taxon>Alteromonadales</taxon>
        <taxon>Psychromonadaceae</taxon>
        <taxon>Corallincola</taxon>
    </lineage>
</organism>
<dbReference type="RefSeq" id="WP_345337882.1">
    <property type="nucleotide sequence ID" value="NZ_BAABLI010000004.1"/>
</dbReference>
<evidence type="ECO:0000256" key="1">
    <source>
        <dbReference type="ARBA" id="ARBA00007847"/>
    </source>
</evidence>
<comment type="caution">
    <text evidence="3">The sequence shown here is derived from an EMBL/GenBank/DDBJ whole genome shotgun (WGS) entry which is preliminary data.</text>
</comment>
<reference evidence="4" key="1">
    <citation type="journal article" date="2019" name="Int. J. Syst. Evol. Microbiol.">
        <title>The Global Catalogue of Microorganisms (GCM) 10K type strain sequencing project: providing services to taxonomists for standard genome sequencing and annotation.</title>
        <authorList>
            <consortium name="The Broad Institute Genomics Platform"/>
            <consortium name="The Broad Institute Genome Sequencing Center for Infectious Disease"/>
            <person name="Wu L."/>
            <person name="Ma J."/>
        </authorList>
    </citation>
    <scope>NUCLEOTIDE SEQUENCE [LARGE SCALE GENOMIC DNA]</scope>
    <source>
        <strain evidence="4">CGMCC 1.10992</strain>
    </source>
</reference>
<dbReference type="InterPro" id="IPR001920">
    <property type="entry name" value="Asp/Glu_race"/>
</dbReference>
<keyword evidence="4" id="KW-1185">Reference proteome</keyword>
<name>A0ABW4XJY7_9GAMM</name>
<gene>
    <name evidence="3" type="ORF">ACFSJ3_03575</name>
</gene>
<protein>
    <submittedName>
        <fullName evidence="3">Aspartate/glutamate racemase family protein</fullName>
    </submittedName>
</protein>
<dbReference type="PANTHER" id="PTHR21198">
    <property type="entry name" value="GLUTAMATE RACEMASE"/>
    <property type="match status" value="1"/>
</dbReference>
<dbReference type="Pfam" id="PF01177">
    <property type="entry name" value="Asp_Glu_race"/>
    <property type="match status" value="1"/>
</dbReference>
<accession>A0ABW4XJY7</accession>
<evidence type="ECO:0000256" key="2">
    <source>
        <dbReference type="ARBA" id="ARBA00023235"/>
    </source>
</evidence>
<keyword evidence="2" id="KW-0413">Isomerase</keyword>
<dbReference type="NCBIfam" id="TIGR00035">
    <property type="entry name" value="asp_race"/>
    <property type="match status" value="1"/>
</dbReference>
<dbReference type="SUPFAM" id="SSF53681">
    <property type="entry name" value="Aspartate/glutamate racemase"/>
    <property type="match status" value="2"/>
</dbReference>